<evidence type="ECO:0000313" key="3">
    <source>
        <dbReference type="Proteomes" id="UP001596425"/>
    </source>
</evidence>
<comment type="caution">
    <text evidence="2">The sequence shown here is derived from an EMBL/GenBank/DDBJ whole genome shotgun (WGS) entry which is preliminary data.</text>
</comment>
<dbReference type="RefSeq" id="WP_193191905.1">
    <property type="nucleotide sequence ID" value="NZ_JACZFR010000025.1"/>
</dbReference>
<keyword evidence="1" id="KW-0472">Membrane</keyword>
<accession>A0ABW1YJB4</accession>
<organism evidence="2 3">
    <name type="scientific">Microbulbifer taiwanensis</name>
    <dbReference type="NCBI Taxonomy" id="986746"/>
    <lineage>
        <taxon>Bacteria</taxon>
        <taxon>Pseudomonadati</taxon>
        <taxon>Pseudomonadota</taxon>
        <taxon>Gammaproteobacteria</taxon>
        <taxon>Cellvibrionales</taxon>
        <taxon>Microbulbiferaceae</taxon>
        <taxon>Microbulbifer</taxon>
    </lineage>
</organism>
<keyword evidence="1" id="KW-1133">Transmembrane helix</keyword>
<proteinExistence type="predicted"/>
<keyword evidence="1" id="KW-0812">Transmembrane</keyword>
<sequence>MNHNRQVAGNIASIKADVEASTTQADLVEVIRAVENHPGPLDYNDRPMRLLQWGLIALSAICLAIAFIEGFLYGSVESEVFYRVQQLIYFAFSFSSFWIPPLIAFFIALRLEERGLHLPLPAAPARIAAITVLGGLLALVPMWHHIYWMLLSGTATLVTNGGSRSPVVGFAICALVASSAIWTSLRKRRNWRKPVSKRIYLLDSLFNNDLKPVATKGRIETLLDTFREFDRGNHTRELKALYRGQYRGDEHSFDYELYHFHYVRQRTVTTTDSQGNTSTRTVYDHYYRHGLLLDFPFASGIGLSADSGLKFKGERYRSASNTFNRLFDVRAEDEMSAARFLSPAILELLSGLGKSLKDAVLEISAEGRLCLAFDDDDLLSQKPQHDLNNPAAFVEEIAGHTELVKLKQLLDALHGIMRLSDNNFRARPQTKEVTHD</sequence>
<feature type="transmembrane region" description="Helical" evidence="1">
    <location>
        <begin position="88"/>
        <end position="111"/>
    </location>
</feature>
<keyword evidence="3" id="KW-1185">Reference proteome</keyword>
<evidence type="ECO:0000256" key="1">
    <source>
        <dbReference type="SAM" id="Phobius"/>
    </source>
</evidence>
<protein>
    <submittedName>
        <fullName evidence="2">DUF3137 domain-containing protein</fullName>
    </submittedName>
</protein>
<dbReference type="Proteomes" id="UP001596425">
    <property type="component" value="Unassembled WGS sequence"/>
</dbReference>
<feature type="transmembrane region" description="Helical" evidence="1">
    <location>
        <begin position="167"/>
        <end position="185"/>
    </location>
</feature>
<reference evidence="3" key="1">
    <citation type="journal article" date="2019" name="Int. J. Syst. Evol. Microbiol.">
        <title>The Global Catalogue of Microorganisms (GCM) 10K type strain sequencing project: providing services to taxonomists for standard genome sequencing and annotation.</title>
        <authorList>
            <consortium name="The Broad Institute Genomics Platform"/>
            <consortium name="The Broad Institute Genome Sequencing Center for Infectious Disease"/>
            <person name="Wu L."/>
            <person name="Ma J."/>
        </authorList>
    </citation>
    <scope>NUCLEOTIDE SEQUENCE [LARGE SCALE GENOMIC DNA]</scope>
    <source>
        <strain evidence="3">CGMCC 1.13718</strain>
    </source>
</reference>
<dbReference type="EMBL" id="JBHSVR010000001">
    <property type="protein sequence ID" value="MFC6632765.1"/>
    <property type="molecule type" value="Genomic_DNA"/>
</dbReference>
<name>A0ABW1YJB4_9GAMM</name>
<evidence type="ECO:0000313" key="2">
    <source>
        <dbReference type="EMBL" id="MFC6632765.1"/>
    </source>
</evidence>
<feature type="transmembrane region" description="Helical" evidence="1">
    <location>
        <begin position="50"/>
        <end position="68"/>
    </location>
</feature>
<feature type="transmembrane region" description="Helical" evidence="1">
    <location>
        <begin position="123"/>
        <end position="147"/>
    </location>
</feature>
<gene>
    <name evidence="2" type="ORF">ACFQBM_05715</name>
</gene>